<dbReference type="Proteomes" id="UP000623067">
    <property type="component" value="Unassembled WGS sequence"/>
</dbReference>
<dbReference type="InterPro" id="IPR002725">
    <property type="entry name" value="YgjP-like_metallopeptidase"/>
</dbReference>
<gene>
    <name evidence="2" type="ORF">GCM10011380_30030</name>
</gene>
<dbReference type="PANTHER" id="PTHR30399">
    <property type="entry name" value="UNCHARACTERIZED PROTEIN YGJP"/>
    <property type="match status" value="1"/>
</dbReference>
<keyword evidence="2" id="KW-0378">Hydrolase</keyword>
<keyword evidence="2" id="KW-0482">Metalloprotease</keyword>
<dbReference type="CDD" id="cd07344">
    <property type="entry name" value="M48_yhfN_like"/>
    <property type="match status" value="1"/>
</dbReference>
<feature type="domain" description="YgjP-like metallopeptidase" evidence="1">
    <location>
        <begin position="24"/>
        <end position="218"/>
    </location>
</feature>
<dbReference type="InterPro" id="IPR053136">
    <property type="entry name" value="UTP_pyrophosphatase-like"/>
</dbReference>
<keyword evidence="2" id="KW-0645">Protease</keyword>
<organism evidence="2 3">
    <name type="scientific">Sphingomonas metalli</name>
    <dbReference type="NCBI Taxonomy" id="1779358"/>
    <lineage>
        <taxon>Bacteria</taxon>
        <taxon>Pseudomonadati</taxon>
        <taxon>Pseudomonadota</taxon>
        <taxon>Alphaproteobacteria</taxon>
        <taxon>Sphingomonadales</taxon>
        <taxon>Sphingomonadaceae</taxon>
        <taxon>Sphingomonas</taxon>
    </lineage>
</organism>
<protein>
    <submittedName>
        <fullName evidence="2">Zinc metalloprotease</fullName>
    </submittedName>
</protein>
<comment type="caution">
    <text evidence="2">The sequence shown here is derived from an EMBL/GenBank/DDBJ whole genome shotgun (WGS) entry which is preliminary data.</text>
</comment>
<evidence type="ECO:0000313" key="3">
    <source>
        <dbReference type="Proteomes" id="UP000623067"/>
    </source>
</evidence>
<dbReference type="PANTHER" id="PTHR30399:SF1">
    <property type="entry name" value="UTP PYROPHOSPHATASE"/>
    <property type="match status" value="1"/>
</dbReference>
<dbReference type="GO" id="GO:0008237">
    <property type="term" value="F:metallopeptidase activity"/>
    <property type="evidence" value="ECO:0007669"/>
    <property type="project" value="UniProtKB-KW"/>
</dbReference>
<evidence type="ECO:0000313" key="2">
    <source>
        <dbReference type="EMBL" id="GGB38623.1"/>
    </source>
</evidence>
<sequence>MSDAGGGIAGLEIVRHARARRCTLSVDPASGRARLVLPRRAPLQPALAWAQGKAEWLAAQRAKLPVARPFAPGTVLTVADRALTIVREEGPRRALLCVGDELRVAGPEETIARRVEAWLRRAALDRLTEETAEYAARAGVTVAKVAVGDPLRRWGSCAATGVIRYSWRLILAPGCVRRATVAHEVAHRVHMNHGPAFHALVAELYGADPAPSRAWLRAHGAGLHWIGRTS</sequence>
<keyword evidence="3" id="KW-1185">Reference proteome</keyword>
<dbReference type="RefSeq" id="WP_229664622.1">
    <property type="nucleotide sequence ID" value="NZ_BMIH01000004.1"/>
</dbReference>
<dbReference type="Gene3D" id="3.30.2010.10">
    <property type="entry name" value="Metalloproteases ('zincins'), catalytic domain"/>
    <property type="match status" value="1"/>
</dbReference>
<reference evidence="2" key="2">
    <citation type="submission" date="2020-09" db="EMBL/GenBank/DDBJ databases">
        <authorList>
            <person name="Sun Q."/>
            <person name="Zhou Y."/>
        </authorList>
    </citation>
    <scope>NUCLEOTIDE SEQUENCE</scope>
    <source>
        <strain evidence="2">CGMCC 1.15330</strain>
    </source>
</reference>
<proteinExistence type="predicted"/>
<dbReference type="AlphaFoldDB" id="A0A916WXN5"/>
<evidence type="ECO:0000259" key="1">
    <source>
        <dbReference type="Pfam" id="PF01863"/>
    </source>
</evidence>
<name>A0A916WXN5_9SPHN</name>
<dbReference type="EMBL" id="BMIH01000004">
    <property type="protein sequence ID" value="GGB38623.1"/>
    <property type="molecule type" value="Genomic_DNA"/>
</dbReference>
<accession>A0A916WXN5</accession>
<dbReference type="Pfam" id="PF01863">
    <property type="entry name" value="YgjP-like"/>
    <property type="match status" value="1"/>
</dbReference>
<reference evidence="2" key="1">
    <citation type="journal article" date="2014" name="Int. J. Syst. Evol. Microbiol.">
        <title>Complete genome sequence of Corynebacterium casei LMG S-19264T (=DSM 44701T), isolated from a smear-ripened cheese.</title>
        <authorList>
            <consortium name="US DOE Joint Genome Institute (JGI-PGF)"/>
            <person name="Walter F."/>
            <person name="Albersmeier A."/>
            <person name="Kalinowski J."/>
            <person name="Ruckert C."/>
        </authorList>
    </citation>
    <scope>NUCLEOTIDE SEQUENCE</scope>
    <source>
        <strain evidence="2">CGMCC 1.15330</strain>
    </source>
</reference>